<dbReference type="AlphaFoldDB" id="A0A0S3REK7"/>
<evidence type="ECO:0000256" key="1">
    <source>
        <dbReference type="SAM" id="Phobius"/>
    </source>
</evidence>
<dbReference type="Proteomes" id="UP000291084">
    <property type="component" value="Chromosome 2"/>
</dbReference>
<evidence type="ECO:0000313" key="3">
    <source>
        <dbReference type="Proteomes" id="UP000291084"/>
    </source>
</evidence>
<sequence length="116" mass="13230">MHAFLQLSVTATPSLVTGYAALFTIFSNTPWTFFIFNNHVLHSTNTQIVLLRPLTQPANQNKLKPYDKPPRYVTHLALAVLLLWKTFFSSLSLHRTTISLHTAYNTANRFIILTTQ</sequence>
<reference evidence="2 3" key="1">
    <citation type="journal article" date="2015" name="Sci. Rep.">
        <title>The power of single molecule real-time sequencing technology in the de novo assembly of a eukaryotic genome.</title>
        <authorList>
            <person name="Sakai H."/>
            <person name="Naito K."/>
            <person name="Ogiso-Tanaka E."/>
            <person name="Takahashi Y."/>
            <person name="Iseki K."/>
            <person name="Muto C."/>
            <person name="Satou K."/>
            <person name="Teruya K."/>
            <person name="Shiroma A."/>
            <person name="Shimoji M."/>
            <person name="Hirano T."/>
            <person name="Itoh T."/>
            <person name="Kaga A."/>
            <person name="Tomooka N."/>
        </authorList>
    </citation>
    <scope>NUCLEOTIDE SEQUENCE [LARGE SCALE GENOMIC DNA]</scope>
    <source>
        <strain evidence="3">cv. Shumari</strain>
    </source>
</reference>
<gene>
    <name evidence="2" type="primary">Vigan.02G169000</name>
    <name evidence="2" type="ORF">VIGAN_02169000</name>
</gene>
<organism evidence="2 3">
    <name type="scientific">Vigna angularis var. angularis</name>
    <dbReference type="NCBI Taxonomy" id="157739"/>
    <lineage>
        <taxon>Eukaryota</taxon>
        <taxon>Viridiplantae</taxon>
        <taxon>Streptophyta</taxon>
        <taxon>Embryophyta</taxon>
        <taxon>Tracheophyta</taxon>
        <taxon>Spermatophyta</taxon>
        <taxon>Magnoliopsida</taxon>
        <taxon>eudicotyledons</taxon>
        <taxon>Gunneridae</taxon>
        <taxon>Pentapetalae</taxon>
        <taxon>rosids</taxon>
        <taxon>fabids</taxon>
        <taxon>Fabales</taxon>
        <taxon>Fabaceae</taxon>
        <taxon>Papilionoideae</taxon>
        <taxon>50 kb inversion clade</taxon>
        <taxon>NPAAA clade</taxon>
        <taxon>indigoferoid/millettioid clade</taxon>
        <taxon>Phaseoleae</taxon>
        <taxon>Vigna</taxon>
    </lineage>
</organism>
<keyword evidence="1" id="KW-0472">Membrane</keyword>
<protein>
    <submittedName>
        <fullName evidence="2">Uncharacterized protein</fullName>
    </submittedName>
</protein>
<dbReference type="EMBL" id="AP015035">
    <property type="protein sequence ID" value="BAT78929.1"/>
    <property type="molecule type" value="Genomic_DNA"/>
</dbReference>
<proteinExistence type="predicted"/>
<evidence type="ECO:0000313" key="2">
    <source>
        <dbReference type="EMBL" id="BAT78929.1"/>
    </source>
</evidence>
<accession>A0A0S3REK7</accession>
<feature type="transmembrane region" description="Helical" evidence="1">
    <location>
        <begin position="72"/>
        <end position="93"/>
    </location>
</feature>
<keyword evidence="1" id="KW-0812">Transmembrane</keyword>
<name>A0A0S3REK7_PHAAN</name>
<keyword evidence="1" id="KW-1133">Transmembrane helix</keyword>
<keyword evidence="3" id="KW-1185">Reference proteome</keyword>